<keyword evidence="2" id="KW-1185">Reference proteome</keyword>
<evidence type="ECO:0008006" key="3">
    <source>
        <dbReference type="Google" id="ProtNLM"/>
    </source>
</evidence>
<dbReference type="SUPFAM" id="SSF52540">
    <property type="entry name" value="P-loop containing nucleoside triphosphate hydrolases"/>
    <property type="match status" value="1"/>
</dbReference>
<sequence>MSNKKNHVVVTGTGRAGTTFLIELFTHFGLDTGFTPDTLVDNSYQHANAGLEYQIGSDFCPYIAKDPSFCDYAEEIFAREDLFIEHIFIPIRDINSVAASRRHNEKEHIKRMSFKEKLCFITKPYLIPGGLLGTHSHTKGVQEAILIEKLFGLLLQVSQYHIPVTFIQFPYMMSHPEYLYQKLSPIVSHIPLADFIAIFRKIAQENLIHTY</sequence>
<dbReference type="InParanoid" id="A0A395JN30"/>
<evidence type="ECO:0000313" key="1">
    <source>
        <dbReference type="EMBL" id="RBP52959.1"/>
    </source>
</evidence>
<dbReference type="InterPro" id="IPR027417">
    <property type="entry name" value="P-loop_NTPase"/>
</dbReference>
<reference evidence="1 2" key="1">
    <citation type="submission" date="2018-06" db="EMBL/GenBank/DDBJ databases">
        <title>Genomic Encyclopedia of Type Strains, Phase IV (KMG-IV): sequencing the most valuable type-strain genomes for metagenomic binning, comparative biology and taxonomic classification.</title>
        <authorList>
            <person name="Goeker M."/>
        </authorList>
    </citation>
    <scope>NUCLEOTIDE SEQUENCE [LARGE SCALE GENOMIC DNA]</scope>
    <source>
        <strain evidence="1 2">DSM 24032</strain>
    </source>
</reference>
<evidence type="ECO:0000313" key="2">
    <source>
        <dbReference type="Proteomes" id="UP000253083"/>
    </source>
</evidence>
<dbReference type="AlphaFoldDB" id="A0A395JN30"/>
<protein>
    <recommendedName>
        <fullName evidence="3">Sulfotransferase family protein</fullName>
    </recommendedName>
</protein>
<dbReference type="OrthoDB" id="9816564at2"/>
<accession>A0A395JN30</accession>
<dbReference type="RefSeq" id="WP_147250899.1">
    <property type="nucleotide sequence ID" value="NZ_QNRT01000001.1"/>
</dbReference>
<organism evidence="1 2">
    <name type="scientific">Arenicella xantha</name>
    <dbReference type="NCBI Taxonomy" id="644221"/>
    <lineage>
        <taxon>Bacteria</taxon>
        <taxon>Pseudomonadati</taxon>
        <taxon>Pseudomonadota</taxon>
        <taxon>Gammaproteobacteria</taxon>
        <taxon>Arenicellales</taxon>
        <taxon>Arenicellaceae</taxon>
        <taxon>Arenicella</taxon>
    </lineage>
</organism>
<name>A0A395JN30_9GAMM</name>
<gene>
    <name evidence="1" type="ORF">DFR28_101343</name>
</gene>
<dbReference type="Proteomes" id="UP000253083">
    <property type="component" value="Unassembled WGS sequence"/>
</dbReference>
<proteinExistence type="predicted"/>
<dbReference type="EMBL" id="QNRT01000001">
    <property type="protein sequence ID" value="RBP52959.1"/>
    <property type="molecule type" value="Genomic_DNA"/>
</dbReference>
<comment type="caution">
    <text evidence="1">The sequence shown here is derived from an EMBL/GenBank/DDBJ whole genome shotgun (WGS) entry which is preliminary data.</text>
</comment>